<comment type="caution">
    <text evidence="13">The sequence shown here is derived from an EMBL/GenBank/DDBJ whole genome shotgun (WGS) entry which is preliminary data.</text>
</comment>
<feature type="binding site" evidence="11">
    <location>
        <position position="134"/>
    </location>
    <ligand>
        <name>Mg(2+)</name>
        <dbReference type="ChEBI" id="CHEBI:18420"/>
    </ligand>
</feature>
<feature type="binding site" evidence="11">
    <location>
        <position position="259"/>
    </location>
    <ligand>
        <name>substrate</name>
    </ligand>
</feature>
<proteinExistence type="inferred from homology"/>
<feature type="domain" description="HTH cro/C1-type" evidence="12">
    <location>
        <begin position="21"/>
        <end position="75"/>
    </location>
</feature>
<dbReference type="RefSeq" id="WP_226953223.1">
    <property type="nucleotide sequence ID" value="NZ_JACDXW010000002.1"/>
</dbReference>
<keyword evidence="9 11" id="KW-0057">Aromatic amino acid biosynthesis</keyword>
<evidence type="ECO:0000313" key="14">
    <source>
        <dbReference type="Proteomes" id="UP000776983"/>
    </source>
</evidence>
<comment type="caution">
    <text evidence="11">Lacks conserved residue(s) required for the propagation of feature annotation.</text>
</comment>
<comment type="pathway">
    <text evidence="1 11">Metabolic intermediate biosynthesis; chorismate biosynthesis; chorismate from D-erythrose 4-phosphate and phosphoenolpyruvate: step 5/7.</text>
</comment>
<dbReference type="PANTHER" id="PTHR21087:SF16">
    <property type="entry name" value="SHIKIMATE KINASE 1, CHLOROPLASTIC"/>
    <property type="match status" value="1"/>
</dbReference>
<dbReference type="HAMAP" id="MF_00109">
    <property type="entry name" value="Shikimate_kinase"/>
    <property type="match status" value="1"/>
</dbReference>
<reference evidence="13 14" key="1">
    <citation type="submission" date="2020-07" db="EMBL/GenBank/DDBJ databases">
        <title>Pusillimonas sp. nov., isolated from poultry manure in Taiwan.</title>
        <authorList>
            <person name="Lin S.-Y."/>
            <person name="Tang Y.-S."/>
            <person name="Young C.-C."/>
        </authorList>
    </citation>
    <scope>NUCLEOTIDE SEQUENCE [LARGE SCALE GENOMIC DNA]</scope>
    <source>
        <strain evidence="13 14">CC-YST705</strain>
    </source>
</reference>
<comment type="function">
    <text evidence="11">Catalyzes the specific phosphorylation of the 3-hydroxyl group of shikimic acid using ATP as a cosubstrate.</text>
</comment>
<dbReference type="InterPro" id="IPR031322">
    <property type="entry name" value="Shikimate/glucono_kinase"/>
</dbReference>
<dbReference type="InterPro" id="IPR010982">
    <property type="entry name" value="Lambda_DNA-bd_dom_sf"/>
</dbReference>
<evidence type="ECO:0000256" key="6">
    <source>
        <dbReference type="ARBA" id="ARBA00022741"/>
    </source>
</evidence>
<keyword evidence="5 11" id="KW-0808">Transferase</keyword>
<dbReference type="InterPro" id="IPR000623">
    <property type="entry name" value="Shikimate_kinase/TSH1"/>
</dbReference>
<gene>
    <name evidence="11" type="primary">aroK</name>
    <name evidence="13" type="ORF">H0484_04320</name>
</gene>
<dbReference type="SUPFAM" id="SSF47413">
    <property type="entry name" value="lambda repressor-like DNA-binding domains"/>
    <property type="match status" value="1"/>
</dbReference>
<dbReference type="InterPro" id="IPR023000">
    <property type="entry name" value="Shikimate_kinase_CS"/>
</dbReference>
<keyword evidence="4 11" id="KW-0028">Amino-acid biosynthesis</keyword>
<evidence type="ECO:0000256" key="3">
    <source>
        <dbReference type="ARBA" id="ARBA00012154"/>
    </source>
</evidence>
<accession>A0ABS8CAD4</accession>
<keyword evidence="7 11" id="KW-0418">Kinase</keyword>
<evidence type="ECO:0000256" key="5">
    <source>
        <dbReference type="ARBA" id="ARBA00022679"/>
    </source>
</evidence>
<keyword evidence="11" id="KW-0460">Magnesium</keyword>
<protein>
    <recommendedName>
        <fullName evidence="3 11">Shikimate kinase</fullName>
        <shortName evidence="11">SK</shortName>
        <ecNumber evidence="3 11">2.7.1.71</ecNumber>
    </recommendedName>
</protein>
<dbReference type="InterPro" id="IPR027417">
    <property type="entry name" value="P-loop_NTPase"/>
</dbReference>
<keyword evidence="11" id="KW-0963">Cytoplasm</keyword>
<evidence type="ECO:0000256" key="11">
    <source>
        <dbReference type="HAMAP-Rule" id="MF_00109"/>
    </source>
</evidence>
<name>A0ABS8CAD4_9BURK</name>
<evidence type="ECO:0000256" key="1">
    <source>
        <dbReference type="ARBA" id="ARBA00004842"/>
    </source>
</evidence>
<dbReference type="CDD" id="cd00093">
    <property type="entry name" value="HTH_XRE"/>
    <property type="match status" value="1"/>
</dbReference>
<comment type="similarity">
    <text evidence="2 11">Belongs to the shikimate kinase family.</text>
</comment>
<dbReference type="CDD" id="cd00464">
    <property type="entry name" value="SK"/>
    <property type="match status" value="1"/>
</dbReference>
<sequence>MAETMQEACAPDLSLRIGQRVRACRAARAMTMKQLAGESGISLPYLSRVEKGDGNVSVAVLSKLAMALGVEIDSLISEHERFGADYALIVELLKRQSPQQLKEIRGMLLQHAQTPQAGAPRRIALVGLRGAGKSTLGPLLAQHLGIPFTELNREVEREAGLSLDLVFSLYGQAGFRRLERRCLDRIVASNAPVVLATGGGIVVETSTYEVLLHSFQTVWLHAAPQEHFRRVMAQHDARIATPQLRDEAMRNIEGAMHARRQAYALAHTHVDTTNKSVEHLVQEVAEALQGLTQAMAQTQPSSEALSF</sequence>
<organism evidence="13 14">
    <name type="scientific">Mesopusillimonas faecipullorum</name>
    <dbReference type="NCBI Taxonomy" id="2755040"/>
    <lineage>
        <taxon>Bacteria</taxon>
        <taxon>Pseudomonadati</taxon>
        <taxon>Pseudomonadota</taxon>
        <taxon>Betaproteobacteria</taxon>
        <taxon>Burkholderiales</taxon>
        <taxon>Alcaligenaceae</taxon>
        <taxon>Mesopusillimonas</taxon>
    </lineage>
</organism>
<evidence type="ECO:0000313" key="13">
    <source>
        <dbReference type="EMBL" id="MCB5362978.1"/>
    </source>
</evidence>
<feature type="binding site" evidence="11">
    <location>
        <begin position="130"/>
        <end position="135"/>
    </location>
    <ligand>
        <name>ATP</name>
        <dbReference type="ChEBI" id="CHEBI:30616"/>
    </ligand>
</feature>
<dbReference type="PANTHER" id="PTHR21087">
    <property type="entry name" value="SHIKIMATE KINASE"/>
    <property type="match status" value="1"/>
</dbReference>
<dbReference type="InterPro" id="IPR001387">
    <property type="entry name" value="Cro/C1-type_HTH"/>
</dbReference>
<evidence type="ECO:0000256" key="8">
    <source>
        <dbReference type="ARBA" id="ARBA00022840"/>
    </source>
</evidence>
<dbReference type="PRINTS" id="PR01100">
    <property type="entry name" value="SHIKIMTKNASE"/>
</dbReference>
<dbReference type="NCBIfam" id="NF006015">
    <property type="entry name" value="PRK08154.1"/>
    <property type="match status" value="1"/>
</dbReference>
<evidence type="ECO:0000259" key="12">
    <source>
        <dbReference type="PROSITE" id="PS50943"/>
    </source>
</evidence>
<dbReference type="PROSITE" id="PS50943">
    <property type="entry name" value="HTH_CROC1"/>
    <property type="match status" value="1"/>
</dbReference>
<keyword evidence="14" id="KW-1185">Reference proteome</keyword>
<comment type="subcellular location">
    <subcellularLocation>
        <location evidence="11">Cytoplasm</location>
    </subcellularLocation>
</comment>
<keyword evidence="8 11" id="KW-0067">ATP-binding</keyword>
<feature type="binding site" evidence="11">
    <location>
        <position position="176"/>
    </location>
    <ligand>
        <name>substrate</name>
    </ligand>
</feature>
<evidence type="ECO:0000256" key="4">
    <source>
        <dbReference type="ARBA" id="ARBA00022605"/>
    </source>
</evidence>
<dbReference type="EMBL" id="JACDXW010000002">
    <property type="protein sequence ID" value="MCB5362978.1"/>
    <property type="molecule type" value="Genomic_DNA"/>
</dbReference>
<keyword evidence="11" id="KW-0479">Metal-binding</keyword>
<evidence type="ECO:0000256" key="7">
    <source>
        <dbReference type="ARBA" id="ARBA00022777"/>
    </source>
</evidence>
<evidence type="ECO:0000256" key="9">
    <source>
        <dbReference type="ARBA" id="ARBA00023141"/>
    </source>
</evidence>
<feature type="binding site" evidence="11">
    <location>
        <position position="199"/>
    </location>
    <ligand>
        <name>substrate</name>
    </ligand>
</feature>
<evidence type="ECO:0000256" key="2">
    <source>
        <dbReference type="ARBA" id="ARBA00006997"/>
    </source>
</evidence>
<keyword evidence="6 11" id="KW-0547">Nucleotide-binding</keyword>
<dbReference type="Proteomes" id="UP000776983">
    <property type="component" value="Unassembled WGS sequence"/>
</dbReference>
<dbReference type="SUPFAM" id="SSF52540">
    <property type="entry name" value="P-loop containing nucleoside triphosphate hydrolases"/>
    <property type="match status" value="1"/>
</dbReference>
<dbReference type="EC" id="2.7.1.71" evidence="3 11"/>
<dbReference type="Gene3D" id="1.10.260.40">
    <property type="entry name" value="lambda repressor-like DNA-binding domains"/>
    <property type="match status" value="1"/>
</dbReference>
<comment type="catalytic activity">
    <reaction evidence="10 11">
        <text>shikimate + ATP = 3-phosphoshikimate + ADP + H(+)</text>
        <dbReference type="Rhea" id="RHEA:13121"/>
        <dbReference type="ChEBI" id="CHEBI:15378"/>
        <dbReference type="ChEBI" id="CHEBI:30616"/>
        <dbReference type="ChEBI" id="CHEBI:36208"/>
        <dbReference type="ChEBI" id="CHEBI:145989"/>
        <dbReference type="ChEBI" id="CHEBI:456216"/>
        <dbReference type="EC" id="2.7.1.71"/>
    </reaction>
</comment>
<feature type="binding site" evidence="11">
    <location>
        <position position="238"/>
    </location>
    <ligand>
        <name>ATP</name>
        <dbReference type="ChEBI" id="CHEBI:30616"/>
    </ligand>
</feature>
<comment type="cofactor">
    <cofactor evidence="11">
        <name>Mg(2+)</name>
        <dbReference type="ChEBI" id="CHEBI:18420"/>
    </cofactor>
    <text evidence="11">Binds 1 Mg(2+) ion per subunit.</text>
</comment>
<dbReference type="PROSITE" id="PS01128">
    <property type="entry name" value="SHIKIMATE_KINASE"/>
    <property type="match status" value="1"/>
</dbReference>
<dbReference type="SMART" id="SM00530">
    <property type="entry name" value="HTH_XRE"/>
    <property type="match status" value="1"/>
</dbReference>
<dbReference type="Gene3D" id="3.40.50.300">
    <property type="entry name" value="P-loop containing nucleotide triphosphate hydrolases"/>
    <property type="match status" value="1"/>
</dbReference>
<comment type="subunit">
    <text evidence="11">Monomer.</text>
</comment>
<dbReference type="Pfam" id="PF01202">
    <property type="entry name" value="SKI"/>
    <property type="match status" value="1"/>
</dbReference>
<dbReference type="Pfam" id="PF01381">
    <property type="entry name" value="HTH_3"/>
    <property type="match status" value="1"/>
</dbReference>
<evidence type="ECO:0000256" key="10">
    <source>
        <dbReference type="ARBA" id="ARBA00048567"/>
    </source>
</evidence>